<evidence type="ECO:0000313" key="2">
    <source>
        <dbReference type="Proteomes" id="UP000663841"/>
    </source>
</evidence>
<gene>
    <name evidence="1" type="ORF">RDB_LOCUS82623</name>
</gene>
<evidence type="ECO:0000313" key="1">
    <source>
        <dbReference type="EMBL" id="CAE6436486.1"/>
    </source>
</evidence>
<sequence>MLFANLRNSLTSDLKPLAYSAFGLFYNGQATRSASSSTKYMLRNPSPSAPREVPRPLVILSAEQWDANSKDGMQDFAAMYAERGYTTLEIDLAPPPPGDQCSLGIHRLARLMIYTDLASHVRLAAIPFPPVIIARAGACIIAQSYVESNPAYALALIEPPVSNSSCVPNLLPTPIKEFAFEPRFPIAMVSASNKIREHRIVREGEREGWVDILEVNDLKGSGALIDIEKWMDSIGV</sequence>
<protein>
    <submittedName>
        <fullName evidence="1">Uncharacterized protein</fullName>
    </submittedName>
</protein>
<proteinExistence type="predicted"/>
<dbReference type="Proteomes" id="UP000663841">
    <property type="component" value="Unassembled WGS sequence"/>
</dbReference>
<dbReference type="AlphaFoldDB" id="A0A8H3ALY5"/>
<accession>A0A8H3ALY5</accession>
<name>A0A8H3ALY5_9AGAM</name>
<comment type="caution">
    <text evidence="1">The sequence shown here is derived from an EMBL/GenBank/DDBJ whole genome shotgun (WGS) entry which is preliminary data.</text>
</comment>
<organism evidence="1 2">
    <name type="scientific">Rhizoctonia solani</name>
    <dbReference type="NCBI Taxonomy" id="456999"/>
    <lineage>
        <taxon>Eukaryota</taxon>
        <taxon>Fungi</taxon>
        <taxon>Dikarya</taxon>
        <taxon>Basidiomycota</taxon>
        <taxon>Agaricomycotina</taxon>
        <taxon>Agaricomycetes</taxon>
        <taxon>Cantharellales</taxon>
        <taxon>Ceratobasidiaceae</taxon>
        <taxon>Rhizoctonia</taxon>
    </lineage>
</organism>
<dbReference type="EMBL" id="CAJMWW010000088">
    <property type="protein sequence ID" value="CAE6436486.1"/>
    <property type="molecule type" value="Genomic_DNA"/>
</dbReference>
<reference evidence="1" key="1">
    <citation type="submission" date="2021-01" db="EMBL/GenBank/DDBJ databases">
        <authorList>
            <person name="Kaushik A."/>
        </authorList>
    </citation>
    <scope>NUCLEOTIDE SEQUENCE</scope>
    <source>
        <strain evidence="1">AG3-T5</strain>
    </source>
</reference>